<dbReference type="OrthoDB" id="5865767at2759"/>
<feature type="compositionally biased region" description="Polar residues" evidence="1">
    <location>
        <begin position="354"/>
        <end position="375"/>
    </location>
</feature>
<dbReference type="AlphaFoldDB" id="A0A8K0L234"/>
<sequence length="572" mass="64054">MPSNTEADSAAQSSQLSPMALSILGLEQAGFLPASCRELRPGRSSSRRNGTTERRVTSYYNQFSSRCAISNDAPPSYTNAVHQARFPPSPRHWDGGREVLPKYTCSVFKEGPMQMRLESCSPFLILPFQEWRAVYVVLQGTILIIHKLKTTIVGKQQVFSPGRVLRKYTLQHAEVGMAPDITHCVLVPTCRLATLIPPMARKKAHEKDPELFRVDRHYGLRIRSELDQFVLTYQAEEQIMSWVNHISAGIDIAPALDERTLPRQCTMPRRRRRQQREVTANDMSDPRFIEEQRRLLAAYPSMGGNAENALQRTRSNLEPVREDSVTTSTAPLAAPEQDQEDIDLSAIAEEAPSQRPNSSASNAERSFISSEATQSRRPTMAELYALNFGPDGKWAPPHPRTAAQTYRYIKRCQPILLGVTPRHSSVMIADGRYVRPNYKMDILEDWILQPPTYEAHNFPDPLKTTLSSTTNRTSYSSASGLTTQSGSRNASSADMQRVDSTAPTDIMEIQALTTNTLNLDFKNFGISEHDLKMLQAGNRPLRPLAGTKREPSQLSTTTTVREDSPPQIVLGF</sequence>
<dbReference type="EMBL" id="JAESVG020000005">
    <property type="protein sequence ID" value="KAG8627627.1"/>
    <property type="molecule type" value="Genomic_DNA"/>
</dbReference>
<name>A0A8K0L234_9PEZI</name>
<feature type="region of interest" description="Disordered" evidence="1">
    <location>
        <begin position="464"/>
        <end position="498"/>
    </location>
</feature>
<feature type="region of interest" description="Disordered" evidence="1">
    <location>
        <begin position="541"/>
        <end position="572"/>
    </location>
</feature>
<gene>
    <name evidence="3" type="ORF">KVT40_005110</name>
</gene>
<evidence type="ECO:0000313" key="4">
    <source>
        <dbReference type="Proteomes" id="UP000809789"/>
    </source>
</evidence>
<evidence type="ECO:0000259" key="2">
    <source>
        <dbReference type="PROSITE" id="PS50003"/>
    </source>
</evidence>
<dbReference type="InterPro" id="IPR001849">
    <property type="entry name" value="PH_domain"/>
</dbReference>
<feature type="domain" description="PH" evidence="2">
    <location>
        <begin position="106"/>
        <end position="251"/>
    </location>
</feature>
<dbReference type="Proteomes" id="UP000809789">
    <property type="component" value="Unassembled WGS sequence"/>
</dbReference>
<keyword evidence="4" id="KW-1185">Reference proteome</keyword>
<protein>
    <recommendedName>
        <fullName evidence="2">PH domain-containing protein</fullName>
    </recommendedName>
</protein>
<dbReference type="PANTHER" id="PTHR37283:SF1">
    <property type="entry name" value="PH DOMAIN-CONTAINING PROTEIN YHR131C"/>
    <property type="match status" value="1"/>
</dbReference>
<evidence type="ECO:0000256" key="1">
    <source>
        <dbReference type="SAM" id="MobiDB-lite"/>
    </source>
</evidence>
<feature type="region of interest" description="Disordered" evidence="1">
    <location>
        <begin position="267"/>
        <end position="286"/>
    </location>
</feature>
<dbReference type="PANTHER" id="PTHR37283">
    <property type="entry name" value="PH DOMAIN-CONTAINING PROTEIN YHR131C"/>
    <property type="match status" value="1"/>
</dbReference>
<dbReference type="Gene3D" id="2.30.29.30">
    <property type="entry name" value="Pleckstrin-homology domain (PH domain)/Phosphotyrosine-binding domain (PTB)"/>
    <property type="match status" value="1"/>
</dbReference>
<dbReference type="InterPro" id="IPR011993">
    <property type="entry name" value="PH-like_dom_sf"/>
</dbReference>
<organism evidence="3 4">
    <name type="scientific">Elsinoe batatas</name>
    <dbReference type="NCBI Taxonomy" id="2601811"/>
    <lineage>
        <taxon>Eukaryota</taxon>
        <taxon>Fungi</taxon>
        <taxon>Dikarya</taxon>
        <taxon>Ascomycota</taxon>
        <taxon>Pezizomycotina</taxon>
        <taxon>Dothideomycetes</taxon>
        <taxon>Dothideomycetidae</taxon>
        <taxon>Myriangiales</taxon>
        <taxon>Elsinoaceae</taxon>
        <taxon>Elsinoe</taxon>
    </lineage>
</organism>
<dbReference type="PROSITE" id="PS50003">
    <property type="entry name" value="PH_DOMAIN"/>
    <property type="match status" value="1"/>
</dbReference>
<accession>A0A8K0L234</accession>
<proteinExistence type="predicted"/>
<evidence type="ECO:0000313" key="3">
    <source>
        <dbReference type="EMBL" id="KAG8627627.1"/>
    </source>
</evidence>
<comment type="caution">
    <text evidence="3">The sequence shown here is derived from an EMBL/GenBank/DDBJ whole genome shotgun (WGS) entry which is preliminary data.</text>
</comment>
<feature type="region of interest" description="Disordered" evidence="1">
    <location>
        <begin position="314"/>
        <end position="375"/>
    </location>
</feature>
<reference evidence="3" key="1">
    <citation type="submission" date="2021-07" db="EMBL/GenBank/DDBJ databases">
        <title>Elsinoe batatas strain:CRI-CJ2 Genome sequencing and assembly.</title>
        <authorList>
            <person name="Huang L."/>
        </authorList>
    </citation>
    <scope>NUCLEOTIDE SEQUENCE</scope>
    <source>
        <strain evidence="3">CRI-CJ2</strain>
    </source>
</reference>